<evidence type="ECO:0000256" key="2">
    <source>
        <dbReference type="ARBA" id="ARBA00001947"/>
    </source>
</evidence>
<keyword evidence="7 9" id="KW-0456">Lyase</keyword>
<keyword evidence="3 9" id="KW-0479">Metal-binding</keyword>
<dbReference type="Gene3D" id="1.20.1090.10">
    <property type="entry name" value="Dehydroquinate synthase-like - alpha domain"/>
    <property type="match status" value="1"/>
</dbReference>
<dbReference type="Pfam" id="PF01761">
    <property type="entry name" value="DHQ_synthase"/>
    <property type="match status" value="1"/>
</dbReference>
<dbReference type="GO" id="GO:0009423">
    <property type="term" value="P:chorismate biosynthetic process"/>
    <property type="evidence" value="ECO:0007669"/>
    <property type="project" value="UniProtKB-UniRule"/>
</dbReference>
<dbReference type="GO" id="GO:0003856">
    <property type="term" value="F:3-dehydroquinate synthase activity"/>
    <property type="evidence" value="ECO:0007669"/>
    <property type="project" value="UniProtKB-UniRule"/>
</dbReference>
<evidence type="ECO:0000256" key="6">
    <source>
        <dbReference type="ARBA" id="ARBA00023027"/>
    </source>
</evidence>
<reference evidence="13 14" key="1">
    <citation type="journal article" date="2009" name="Stand. Genomic Sci.">
        <title>Complete genome sequence of Slackia heliotrinireducens type strain (RHS 1).</title>
        <authorList>
            <person name="Pukall R."/>
            <person name="Lapidus A."/>
            <person name="Nolan M."/>
            <person name="Copeland A."/>
            <person name="Glavina Del Rio T."/>
            <person name="Lucas S."/>
            <person name="Chen F."/>
            <person name="Tice H."/>
            <person name="Cheng J.F."/>
            <person name="Chertkov O."/>
            <person name="Bruce D."/>
            <person name="Goodwin L."/>
            <person name="Kuske C."/>
            <person name="Brettin T."/>
            <person name="Detter J.C."/>
            <person name="Han C."/>
            <person name="Pitluck S."/>
            <person name="Pati A."/>
            <person name="Mavrommatis K."/>
            <person name="Ivanova N."/>
            <person name="Ovchinnikova G."/>
            <person name="Chen A."/>
            <person name="Palaniappan K."/>
            <person name="Schneider S."/>
            <person name="Rohde M."/>
            <person name="Chain P."/>
            <person name="D'haeseleer P."/>
            <person name="Goker M."/>
            <person name="Bristow J."/>
            <person name="Eisen J.A."/>
            <person name="Markowitz V."/>
            <person name="Kyrpides N.C."/>
            <person name="Klenk H.P."/>
            <person name="Hugenholtz P."/>
        </authorList>
    </citation>
    <scope>NUCLEOTIDE SEQUENCE [LARGE SCALE GENOMIC DNA]</scope>
    <source>
        <strain evidence="14">ATCC 29202 / DSM 20476 / NCTC 11029 / RHS 1</strain>
    </source>
</reference>
<feature type="binding site" evidence="9">
    <location>
        <begin position="137"/>
        <end position="138"/>
    </location>
    <ligand>
        <name>NAD(+)</name>
        <dbReference type="ChEBI" id="CHEBI:57540"/>
    </ligand>
</feature>
<dbReference type="Pfam" id="PF24621">
    <property type="entry name" value="DHQS_C"/>
    <property type="match status" value="1"/>
</dbReference>
<gene>
    <name evidence="9" type="primary">aroB</name>
    <name evidence="13" type="ordered locus">Shel_10210</name>
</gene>
<evidence type="ECO:0000256" key="7">
    <source>
        <dbReference type="ARBA" id="ARBA00023239"/>
    </source>
</evidence>
<proteinExistence type="inferred from homology"/>
<protein>
    <recommendedName>
        <fullName evidence="9 10">3-dehydroquinate synthase</fullName>
        <shortName evidence="9">DHQS</shortName>
        <ecNumber evidence="9 10">4.2.3.4</ecNumber>
    </recommendedName>
</protein>
<comment type="subcellular location">
    <subcellularLocation>
        <location evidence="9">Cytoplasm</location>
    </subcellularLocation>
</comment>
<feature type="binding site" evidence="9">
    <location>
        <position position="264"/>
    </location>
    <ligand>
        <name>Zn(2+)</name>
        <dbReference type="ChEBI" id="CHEBI:29105"/>
    </ligand>
</feature>
<dbReference type="CDD" id="cd08195">
    <property type="entry name" value="DHQS"/>
    <property type="match status" value="1"/>
</dbReference>
<dbReference type="EMBL" id="CP001684">
    <property type="protein sequence ID" value="ACV22056.1"/>
    <property type="molecule type" value="Genomic_DNA"/>
</dbReference>
<feature type="binding site" evidence="9">
    <location>
        <begin position="113"/>
        <end position="117"/>
    </location>
    <ligand>
        <name>NAD(+)</name>
        <dbReference type="ChEBI" id="CHEBI:57540"/>
    </ligand>
</feature>
<feature type="binding site" evidence="9">
    <location>
        <position position="159"/>
    </location>
    <ligand>
        <name>NAD(+)</name>
        <dbReference type="ChEBI" id="CHEBI:57540"/>
    </ligand>
</feature>
<keyword evidence="8 9" id="KW-0170">Cobalt</keyword>
<evidence type="ECO:0000256" key="8">
    <source>
        <dbReference type="ARBA" id="ARBA00023285"/>
    </source>
</evidence>
<feature type="domain" description="3-dehydroquinate synthase N-terminal" evidence="11">
    <location>
        <begin position="76"/>
        <end position="187"/>
    </location>
</feature>
<dbReference type="KEGG" id="shi:Shel_10210"/>
<dbReference type="InterPro" id="IPR056179">
    <property type="entry name" value="DHQS_C"/>
</dbReference>
<name>C7N571_SLAHD</name>
<dbReference type="Gene3D" id="3.40.50.1970">
    <property type="match status" value="1"/>
</dbReference>
<feature type="binding site" evidence="9">
    <location>
        <position position="192"/>
    </location>
    <ligand>
        <name>Zn(2+)</name>
        <dbReference type="ChEBI" id="CHEBI:29105"/>
    </ligand>
</feature>
<sequence length="359" mass="37615">MIRTDGNGNSVVHVATGEQYDVTIGKGLIGRVASFVPSLEKVSRVAVVTDDVVEGLFLGDVTDGLKRAGFEVSAFAFPAGEPSKNIHTFAAVLEHLAEHRMTRNDMVVALGGGVVGDVAGFAAASYMRGCPYVQVPTTMLAAVDSSVGGKTAINLQAGKNLAGAFYQPSAVVCDIDCIAALPSGEFANGMAESLKYGVLCDAGLFDDLGDNPRDHLQELIARCVNIKRRYVEADEHEGGLRKFLNLGHTFGHAIEKCSGYAVPHGSAVAIGMVMAARVSASRVMADQALVDRLARALESAGLPTSTDIPAEELAWAAQSDKKRSGDTVTFVLPKTIGNCELVDVGVAELGGVFETACQK</sequence>
<comment type="caution">
    <text evidence="9">Lacks conserved residue(s) required for the propagation of feature annotation.</text>
</comment>
<keyword evidence="14" id="KW-1185">Reference proteome</keyword>
<evidence type="ECO:0000259" key="12">
    <source>
        <dbReference type="Pfam" id="PF24621"/>
    </source>
</evidence>
<dbReference type="InterPro" id="IPR050071">
    <property type="entry name" value="Dehydroquinate_synthase"/>
</dbReference>
<dbReference type="FunFam" id="3.40.50.1970:FF:000007">
    <property type="entry name" value="Pentafunctional AROM polypeptide"/>
    <property type="match status" value="1"/>
</dbReference>
<keyword evidence="6 9" id="KW-0520">NAD</keyword>
<comment type="pathway">
    <text evidence="9">Metabolic intermediate biosynthesis; chorismate biosynthesis; chorismate from D-erythrose 4-phosphate and phosphoenolpyruvate: step 2/7.</text>
</comment>
<comment type="similarity">
    <text evidence="9">Belongs to the sugar phosphate cyclases superfamily. Dehydroquinate synthase family.</text>
</comment>
<dbReference type="Proteomes" id="UP000002026">
    <property type="component" value="Chromosome"/>
</dbReference>
<dbReference type="UniPathway" id="UPA00053">
    <property type="reaction ID" value="UER00085"/>
</dbReference>
<dbReference type="GO" id="GO:0000166">
    <property type="term" value="F:nucleotide binding"/>
    <property type="evidence" value="ECO:0007669"/>
    <property type="project" value="UniProtKB-KW"/>
</dbReference>
<dbReference type="STRING" id="471855.Shel_10210"/>
<feature type="binding site" evidence="9">
    <location>
        <position position="150"/>
    </location>
    <ligand>
        <name>NAD(+)</name>
        <dbReference type="ChEBI" id="CHEBI:57540"/>
    </ligand>
</feature>
<dbReference type="GO" id="GO:0046872">
    <property type="term" value="F:metal ion binding"/>
    <property type="evidence" value="ECO:0007669"/>
    <property type="project" value="UniProtKB-KW"/>
</dbReference>
<evidence type="ECO:0000256" key="3">
    <source>
        <dbReference type="ARBA" id="ARBA00022723"/>
    </source>
</evidence>
<keyword evidence="4 9" id="KW-0547">Nucleotide-binding</keyword>
<comment type="catalytic activity">
    <reaction evidence="9">
        <text>7-phospho-2-dehydro-3-deoxy-D-arabino-heptonate = 3-dehydroquinate + phosphate</text>
        <dbReference type="Rhea" id="RHEA:21968"/>
        <dbReference type="ChEBI" id="CHEBI:32364"/>
        <dbReference type="ChEBI" id="CHEBI:43474"/>
        <dbReference type="ChEBI" id="CHEBI:58394"/>
        <dbReference type="EC" id="4.2.3.4"/>
    </reaction>
</comment>
<dbReference type="PANTHER" id="PTHR43622">
    <property type="entry name" value="3-DEHYDROQUINATE SYNTHASE"/>
    <property type="match status" value="1"/>
</dbReference>
<dbReference type="eggNOG" id="COG0337">
    <property type="taxonomic scope" value="Bacteria"/>
</dbReference>
<dbReference type="RefSeq" id="WP_012798160.1">
    <property type="nucleotide sequence ID" value="NC_013165.1"/>
</dbReference>
<dbReference type="NCBIfam" id="TIGR01357">
    <property type="entry name" value="aroB"/>
    <property type="match status" value="1"/>
</dbReference>
<evidence type="ECO:0000256" key="4">
    <source>
        <dbReference type="ARBA" id="ARBA00022741"/>
    </source>
</evidence>
<feature type="domain" description="3-dehydroquinate synthase C-terminal" evidence="12">
    <location>
        <begin position="189"/>
        <end position="322"/>
    </location>
</feature>
<dbReference type="InterPro" id="IPR030960">
    <property type="entry name" value="DHQS/DOIS_N"/>
</dbReference>
<dbReference type="PANTHER" id="PTHR43622:SF1">
    <property type="entry name" value="3-DEHYDROQUINATE SYNTHASE"/>
    <property type="match status" value="1"/>
</dbReference>
<dbReference type="GO" id="GO:0009073">
    <property type="term" value="P:aromatic amino acid family biosynthetic process"/>
    <property type="evidence" value="ECO:0007669"/>
    <property type="project" value="UniProtKB-KW"/>
</dbReference>
<comment type="cofactor">
    <cofactor evidence="9">
        <name>Co(2+)</name>
        <dbReference type="ChEBI" id="CHEBI:48828"/>
    </cofactor>
    <cofactor evidence="9">
        <name>Zn(2+)</name>
        <dbReference type="ChEBI" id="CHEBI:29105"/>
    </cofactor>
    <text evidence="9">Binds 1 divalent metal cation per subunit. Can use either Co(2+) or Zn(2+).</text>
</comment>
<dbReference type="SUPFAM" id="SSF56796">
    <property type="entry name" value="Dehydroquinate synthase-like"/>
    <property type="match status" value="1"/>
</dbReference>
<feature type="binding site" evidence="9">
    <location>
        <position position="248"/>
    </location>
    <ligand>
        <name>Zn(2+)</name>
        <dbReference type="ChEBI" id="CHEBI:29105"/>
    </ligand>
</feature>
<keyword evidence="9" id="KW-0028">Amino-acid biosynthesis</keyword>
<evidence type="ECO:0000256" key="1">
    <source>
        <dbReference type="ARBA" id="ARBA00001911"/>
    </source>
</evidence>
<dbReference type="EC" id="4.2.3.4" evidence="9 10"/>
<evidence type="ECO:0000256" key="9">
    <source>
        <dbReference type="HAMAP-Rule" id="MF_00110"/>
    </source>
</evidence>
<dbReference type="GO" id="GO:0008652">
    <property type="term" value="P:amino acid biosynthetic process"/>
    <property type="evidence" value="ECO:0007669"/>
    <property type="project" value="UniProtKB-KW"/>
</dbReference>
<keyword evidence="9" id="KW-0057">Aromatic amino acid biosynthesis</keyword>
<evidence type="ECO:0000259" key="11">
    <source>
        <dbReference type="Pfam" id="PF01761"/>
    </source>
</evidence>
<evidence type="ECO:0000256" key="10">
    <source>
        <dbReference type="NCBIfam" id="TIGR01357"/>
    </source>
</evidence>
<comment type="cofactor">
    <cofactor evidence="2">
        <name>Zn(2+)</name>
        <dbReference type="ChEBI" id="CHEBI:29105"/>
    </cofactor>
</comment>
<keyword evidence="5 9" id="KW-0862">Zinc</keyword>
<dbReference type="GO" id="GO:0005737">
    <property type="term" value="C:cytoplasm"/>
    <property type="evidence" value="ECO:0007669"/>
    <property type="project" value="UniProtKB-SubCell"/>
</dbReference>
<accession>C7N571</accession>
<dbReference type="PIRSF" id="PIRSF001455">
    <property type="entry name" value="DHQ_synth"/>
    <property type="match status" value="1"/>
</dbReference>
<keyword evidence="9" id="KW-0963">Cytoplasm</keyword>
<dbReference type="HAMAP" id="MF_00110">
    <property type="entry name" value="DHQ_synthase"/>
    <property type="match status" value="1"/>
</dbReference>
<dbReference type="InterPro" id="IPR030963">
    <property type="entry name" value="DHQ_synth_fam"/>
</dbReference>
<organism evidence="13 14">
    <name type="scientific">Slackia heliotrinireducens (strain ATCC 29202 / DSM 20476 / NCTC 11029 / RHS 1)</name>
    <name type="common">Peptococcus heliotrinreducens</name>
    <dbReference type="NCBI Taxonomy" id="471855"/>
    <lineage>
        <taxon>Bacteria</taxon>
        <taxon>Bacillati</taxon>
        <taxon>Actinomycetota</taxon>
        <taxon>Coriobacteriia</taxon>
        <taxon>Eggerthellales</taxon>
        <taxon>Eggerthellaceae</taxon>
        <taxon>Slackia</taxon>
    </lineage>
</organism>
<dbReference type="AlphaFoldDB" id="C7N571"/>
<comment type="function">
    <text evidence="9">Catalyzes the conversion of 3-deoxy-D-arabino-heptulosonate 7-phosphate (DAHP) to dehydroquinate (DHQ).</text>
</comment>
<comment type="cofactor">
    <cofactor evidence="1 9">
        <name>NAD(+)</name>
        <dbReference type="ChEBI" id="CHEBI:57540"/>
    </cofactor>
</comment>
<dbReference type="InterPro" id="IPR016037">
    <property type="entry name" value="DHQ_synth_AroB"/>
</dbReference>
<evidence type="ECO:0000313" key="13">
    <source>
        <dbReference type="EMBL" id="ACV22056.1"/>
    </source>
</evidence>
<evidence type="ECO:0000256" key="5">
    <source>
        <dbReference type="ARBA" id="ARBA00022833"/>
    </source>
</evidence>
<dbReference type="HOGENOM" id="CLU_001201_0_1_11"/>
<evidence type="ECO:0000313" key="14">
    <source>
        <dbReference type="Proteomes" id="UP000002026"/>
    </source>
</evidence>